<dbReference type="Proteomes" id="UP001500893">
    <property type="component" value="Unassembled WGS sequence"/>
</dbReference>
<protein>
    <submittedName>
        <fullName evidence="8">Lysylphosphatidylglycerol synthase domain-containing protein</fullName>
    </submittedName>
</protein>
<evidence type="ECO:0000313" key="9">
    <source>
        <dbReference type="Proteomes" id="UP001500893"/>
    </source>
</evidence>
<feature type="transmembrane region" description="Helical" evidence="7">
    <location>
        <begin position="190"/>
        <end position="207"/>
    </location>
</feature>
<proteinExistence type="predicted"/>
<feature type="transmembrane region" description="Helical" evidence="7">
    <location>
        <begin position="328"/>
        <end position="350"/>
    </location>
</feature>
<dbReference type="Pfam" id="PF03706">
    <property type="entry name" value="LPG_synthase_TM"/>
    <property type="match status" value="1"/>
</dbReference>
<evidence type="ECO:0000256" key="1">
    <source>
        <dbReference type="ARBA" id="ARBA00004651"/>
    </source>
</evidence>
<dbReference type="EMBL" id="BAAAVM010000057">
    <property type="protein sequence ID" value="GAA3150000.1"/>
    <property type="molecule type" value="Genomic_DNA"/>
</dbReference>
<evidence type="ECO:0000256" key="3">
    <source>
        <dbReference type="ARBA" id="ARBA00022692"/>
    </source>
</evidence>
<keyword evidence="3 7" id="KW-0812">Transmembrane</keyword>
<comment type="caution">
    <text evidence="8">The sequence shown here is derived from an EMBL/GenBank/DDBJ whole genome shotgun (WGS) entry which is preliminary data.</text>
</comment>
<organism evidence="8 9">
    <name type="scientific">Streptomyces rameus</name>
    <dbReference type="NCBI Taxonomy" id="68261"/>
    <lineage>
        <taxon>Bacteria</taxon>
        <taxon>Bacillati</taxon>
        <taxon>Actinomycetota</taxon>
        <taxon>Actinomycetes</taxon>
        <taxon>Kitasatosporales</taxon>
        <taxon>Streptomycetaceae</taxon>
        <taxon>Streptomyces</taxon>
    </lineage>
</organism>
<keyword evidence="2" id="KW-1003">Cell membrane</keyword>
<accession>A0ABP6NL22</accession>
<sequence>MSSLSPSRSLPPPPSPASCAARPETPAPGSGSPAPAPAEGCPGSGSVAPGSPAPGSRMPVRPAARVPGRPVRLVLCLAPLLLAGGWAMANRPVVYEGVRRLVAADPRWLLAGAGCTCLTWVAASCVRQGALPDPLPPGLLLASQFAAGAANHVLPGGLGAHAVTFRLLRRQGVPPERATASIGLYSLAKSTAKTVLLLVFLAASPAWRRLGDLVPDGRLLVPLAAVVGGALALAGVLLTVVRPLRRPVTGLLRSALADARAVHTRPCRVLALWGGAVAMPLVQAGTLACVGAALGLGLPWEQVVLACLAAGTAVGAVPAPGGFAVDAALVWTLVAFGSSPAVATATVIGYRALTDWLPLVPGAVVLSGLIRAKVL</sequence>
<feature type="transmembrane region" description="Helical" evidence="7">
    <location>
        <begin position="302"/>
        <end position="321"/>
    </location>
</feature>
<dbReference type="PANTHER" id="PTHR39087">
    <property type="entry name" value="UPF0104 MEMBRANE PROTEIN MJ1595"/>
    <property type="match status" value="1"/>
</dbReference>
<dbReference type="PANTHER" id="PTHR39087:SF2">
    <property type="entry name" value="UPF0104 MEMBRANE PROTEIN MJ1595"/>
    <property type="match status" value="1"/>
</dbReference>
<dbReference type="RefSeq" id="WP_345054154.1">
    <property type="nucleotide sequence ID" value="NZ_BAAAVM010000057.1"/>
</dbReference>
<evidence type="ECO:0000256" key="5">
    <source>
        <dbReference type="ARBA" id="ARBA00023136"/>
    </source>
</evidence>
<keyword evidence="5 7" id="KW-0472">Membrane</keyword>
<feature type="transmembrane region" description="Helical" evidence="7">
    <location>
        <begin position="219"/>
        <end position="241"/>
    </location>
</feature>
<gene>
    <name evidence="8" type="ORF">GCM10010521_41870</name>
</gene>
<comment type="subcellular location">
    <subcellularLocation>
        <location evidence="1">Cell membrane</location>
        <topology evidence="1">Multi-pass membrane protein</topology>
    </subcellularLocation>
</comment>
<keyword evidence="9" id="KW-1185">Reference proteome</keyword>
<feature type="transmembrane region" description="Helical" evidence="7">
    <location>
        <begin position="270"/>
        <end position="296"/>
    </location>
</feature>
<reference evidence="9" key="1">
    <citation type="journal article" date="2019" name="Int. J. Syst. Evol. Microbiol.">
        <title>The Global Catalogue of Microorganisms (GCM) 10K type strain sequencing project: providing services to taxonomists for standard genome sequencing and annotation.</title>
        <authorList>
            <consortium name="The Broad Institute Genomics Platform"/>
            <consortium name="The Broad Institute Genome Sequencing Center for Infectious Disease"/>
            <person name="Wu L."/>
            <person name="Ma J."/>
        </authorList>
    </citation>
    <scope>NUCLEOTIDE SEQUENCE [LARGE SCALE GENOMIC DNA]</scope>
    <source>
        <strain evidence="9">JCM 11574</strain>
    </source>
</reference>
<feature type="compositionally biased region" description="Low complexity" evidence="6">
    <location>
        <begin position="17"/>
        <end position="46"/>
    </location>
</feature>
<name>A0ABP6NL22_9ACTN</name>
<evidence type="ECO:0000313" key="8">
    <source>
        <dbReference type="EMBL" id="GAA3150000.1"/>
    </source>
</evidence>
<evidence type="ECO:0000256" key="2">
    <source>
        <dbReference type="ARBA" id="ARBA00022475"/>
    </source>
</evidence>
<keyword evidence="4 7" id="KW-1133">Transmembrane helix</keyword>
<feature type="transmembrane region" description="Helical" evidence="7">
    <location>
        <begin position="108"/>
        <end position="126"/>
    </location>
</feature>
<evidence type="ECO:0000256" key="6">
    <source>
        <dbReference type="SAM" id="MobiDB-lite"/>
    </source>
</evidence>
<feature type="transmembrane region" description="Helical" evidence="7">
    <location>
        <begin position="71"/>
        <end position="88"/>
    </location>
</feature>
<evidence type="ECO:0000256" key="7">
    <source>
        <dbReference type="SAM" id="Phobius"/>
    </source>
</evidence>
<evidence type="ECO:0000256" key="4">
    <source>
        <dbReference type="ARBA" id="ARBA00022989"/>
    </source>
</evidence>
<feature type="region of interest" description="Disordered" evidence="6">
    <location>
        <begin position="1"/>
        <end position="63"/>
    </location>
</feature>
<dbReference type="InterPro" id="IPR022791">
    <property type="entry name" value="L-PG_synthase/AglD"/>
</dbReference>